<keyword evidence="1" id="KW-0805">Transcription regulation</keyword>
<evidence type="ECO:0000313" key="6">
    <source>
        <dbReference type="Proteomes" id="UP000196878"/>
    </source>
</evidence>
<reference evidence="5 6" key="1">
    <citation type="submission" date="2016-12" db="EMBL/GenBank/DDBJ databases">
        <title>Comparison of Traditional DNA-DNA Hybridization with In Silico Genomic Analysis.</title>
        <authorList>
            <person name="Nicholson A.C."/>
            <person name="Humrighouse B.W."/>
            <person name="Graziano J."/>
            <person name="Lasker B."/>
            <person name="Whitney A.M."/>
            <person name="Mcquiston J.R."/>
        </authorList>
    </citation>
    <scope>NUCLEOTIDE SEQUENCE [LARGE SCALE GENOMIC DNA]</scope>
    <source>
        <strain evidence="5 6">H2240</strain>
    </source>
</reference>
<evidence type="ECO:0000259" key="4">
    <source>
        <dbReference type="PROSITE" id="PS50949"/>
    </source>
</evidence>
<dbReference type="Pfam" id="PF07729">
    <property type="entry name" value="FCD"/>
    <property type="match status" value="1"/>
</dbReference>
<dbReference type="InterPro" id="IPR036388">
    <property type="entry name" value="WH-like_DNA-bd_sf"/>
</dbReference>
<dbReference type="PRINTS" id="PR00035">
    <property type="entry name" value="HTHGNTR"/>
</dbReference>
<dbReference type="PANTHER" id="PTHR43537">
    <property type="entry name" value="TRANSCRIPTIONAL REGULATOR, GNTR FAMILY"/>
    <property type="match status" value="1"/>
</dbReference>
<keyword evidence="6" id="KW-1185">Reference proteome</keyword>
<name>A0A212AAH5_9RHOB</name>
<dbReference type="InterPro" id="IPR000524">
    <property type="entry name" value="Tscrpt_reg_HTH_GntR"/>
</dbReference>
<dbReference type="Proteomes" id="UP000196878">
    <property type="component" value="Unassembled WGS sequence"/>
</dbReference>
<dbReference type="SMART" id="SM00895">
    <property type="entry name" value="FCD"/>
    <property type="match status" value="1"/>
</dbReference>
<dbReference type="CDD" id="cd07377">
    <property type="entry name" value="WHTH_GntR"/>
    <property type="match status" value="1"/>
</dbReference>
<sequence>MTDSWLIPTAKSTRDLVFDMLRDRILSGELRHGEKLSEVPLAERLGVSRTPLREALARLTAAGYLQPAESTGLVVVDPFQNLDELIIRRAALDAVAAHLAARRASDAQLAALMAITEQYRRTDPLDLAERRGLNHRFHAAITTAANSHQVAREAEHFQLFFASDRLMQALTPDETEGAIRDHMLIAEAIRARDPFEAERLAREHIYGAYRRYLSPE</sequence>
<dbReference type="GO" id="GO:0003677">
    <property type="term" value="F:DNA binding"/>
    <property type="evidence" value="ECO:0007669"/>
    <property type="project" value="UniProtKB-KW"/>
</dbReference>
<feature type="domain" description="HTH gntR-type" evidence="4">
    <location>
        <begin position="11"/>
        <end position="78"/>
    </location>
</feature>
<evidence type="ECO:0000256" key="2">
    <source>
        <dbReference type="ARBA" id="ARBA00023125"/>
    </source>
</evidence>
<protein>
    <recommendedName>
        <fullName evidence="4">HTH gntR-type domain-containing protein</fullName>
    </recommendedName>
</protein>
<evidence type="ECO:0000256" key="1">
    <source>
        <dbReference type="ARBA" id="ARBA00023015"/>
    </source>
</evidence>
<dbReference type="RefSeq" id="WP_088215684.1">
    <property type="nucleotide sequence ID" value="NZ_NIPW01000023.1"/>
</dbReference>
<dbReference type="InterPro" id="IPR008920">
    <property type="entry name" value="TF_FadR/GntR_C"/>
</dbReference>
<dbReference type="Gene3D" id="1.10.10.10">
    <property type="entry name" value="Winged helix-like DNA-binding domain superfamily/Winged helix DNA-binding domain"/>
    <property type="match status" value="1"/>
</dbReference>
<dbReference type="Gene3D" id="1.20.120.530">
    <property type="entry name" value="GntR ligand-binding domain-like"/>
    <property type="match status" value="1"/>
</dbReference>
<keyword evidence="2" id="KW-0238">DNA-binding</keyword>
<keyword evidence="3" id="KW-0804">Transcription</keyword>
<evidence type="ECO:0000313" key="5">
    <source>
        <dbReference type="EMBL" id="OWJ77147.1"/>
    </source>
</evidence>
<dbReference type="SMART" id="SM00345">
    <property type="entry name" value="HTH_GNTR"/>
    <property type="match status" value="1"/>
</dbReference>
<dbReference type="OrthoDB" id="7834120at2"/>
<proteinExistence type="predicted"/>
<dbReference type="GO" id="GO:0003700">
    <property type="term" value="F:DNA-binding transcription factor activity"/>
    <property type="evidence" value="ECO:0007669"/>
    <property type="project" value="InterPro"/>
</dbReference>
<dbReference type="PANTHER" id="PTHR43537:SF49">
    <property type="entry name" value="TRANSCRIPTIONAL REGULATORY PROTEIN"/>
    <property type="match status" value="1"/>
</dbReference>
<dbReference type="SUPFAM" id="SSF48008">
    <property type="entry name" value="GntR ligand-binding domain-like"/>
    <property type="match status" value="1"/>
</dbReference>
<dbReference type="EMBL" id="NIPW01000023">
    <property type="protein sequence ID" value="OWJ77147.1"/>
    <property type="molecule type" value="Genomic_DNA"/>
</dbReference>
<evidence type="ECO:0000256" key="3">
    <source>
        <dbReference type="ARBA" id="ARBA00023163"/>
    </source>
</evidence>
<dbReference type="SUPFAM" id="SSF46785">
    <property type="entry name" value="Winged helix' DNA-binding domain"/>
    <property type="match status" value="1"/>
</dbReference>
<organism evidence="5 6">
    <name type="scientific">Haematobacter genomosp. 1</name>
    <dbReference type="NCBI Taxonomy" id="366618"/>
    <lineage>
        <taxon>Bacteria</taxon>
        <taxon>Pseudomonadati</taxon>
        <taxon>Pseudomonadota</taxon>
        <taxon>Alphaproteobacteria</taxon>
        <taxon>Rhodobacterales</taxon>
        <taxon>Paracoccaceae</taxon>
        <taxon>Haematobacter</taxon>
    </lineage>
</organism>
<dbReference type="Pfam" id="PF00392">
    <property type="entry name" value="GntR"/>
    <property type="match status" value="1"/>
</dbReference>
<comment type="caution">
    <text evidence="5">The sequence shown here is derived from an EMBL/GenBank/DDBJ whole genome shotgun (WGS) entry which is preliminary data.</text>
</comment>
<dbReference type="AlphaFoldDB" id="A0A212AAH5"/>
<dbReference type="PROSITE" id="PS50949">
    <property type="entry name" value="HTH_GNTR"/>
    <property type="match status" value="1"/>
</dbReference>
<accession>A0A212AAH5</accession>
<dbReference type="InterPro" id="IPR036390">
    <property type="entry name" value="WH_DNA-bd_sf"/>
</dbReference>
<gene>
    <name evidence="5" type="ORF">CDV49_12065</name>
</gene>
<dbReference type="InterPro" id="IPR011711">
    <property type="entry name" value="GntR_C"/>
</dbReference>